<sequence length="161" mass="18967">MITARSALITTLEQTHPTLVRLTAALNDEALDYRQDADEWTIREILAHLVDDEMFIMRTRLERIIKEDVPSLGSHDEKYWYSQRNKGRDRVSELLHDFAIQRAASLNILTFLRDSEWARKAYHPEYDHFTAEEWVGHWVEHDTVHIAQIKRNIASWQATLA</sequence>
<dbReference type="EMBL" id="BNJK01000001">
    <property type="protein sequence ID" value="GHO93579.1"/>
    <property type="molecule type" value="Genomic_DNA"/>
</dbReference>
<dbReference type="SUPFAM" id="SSF109854">
    <property type="entry name" value="DinB/YfiT-like putative metalloenzymes"/>
    <property type="match status" value="1"/>
</dbReference>
<proteinExistence type="predicted"/>
<keyword evidence="3" id="KW-1185">Reference proteome</keyword>
<gene>
    <name evidence="2" type="ORF">KSF_036270</name>
</gene>
<dbReference type="InterPro" id="IPR024775">
    <property type="entry name" value="DinB-like"/>
</dbReference>
<dbReference type="Pfam" id="PF12867">
    <property type="entry name" value="DinB_2"/>
    <property type="match status" value="1"/>
</dbReference>
<organism evidence="2 3">
    <name type="scientific">Reticulibacter mediterranei</name>
    <dbReference type="NCBI Taxonomy" id="2778369"/>
    <lineage>
        <taxon>Bacteria</taxon>
        <taxon>Bacillati</taxon>
        <taxon>Chloroflexota</taxon>
        <taxon>Ktedonobacteria</taxon>
        <taxon>Ktedonobacterales</taxon>
        <taxon>Reticulibacteraceae</taxon>
        <taxon>Reticulibacter</taxon>
    </lineage>
</organism>
<accession>A0A8J3MZX0</accession>
<dbReference type="InterPro" id="IPR034660">
    <property type="entry name" value="DinB/YfiT-like"/>
</dbReference>
<protein>
    <recommendedName>
        <fullName evidence="1">DinB-like domain-containing protein</fullName>
    </recommendedName>
</protein>
<evidence type="ECO:0000259" key="1">
    <source>
        <dbReference type="Pfam" id="PF12867"/>
    </source>
</evidence>
<reference evidence="2" key="1">
    <citation type="submission" date="2020-10" db="EMBL/GenBank/DDBJ databases">
        <title>Taxonomic study of unclassified bacteria belonging to the class Ktedonobacteria.</title>
        <authorList>
            <person name="Yabe S."/>
            <person name="Wang C.M."/>
            <person name="Zheng Y."/>
            <person name="Sakai Y."/>
            <person name="Cavaletti L."/>
            <person name="Monciardini P."/>
            <person name="Donadio S."/>
        </authorList>
    </citation>
    <scope>NUCLEOTIDE SEQUENCE</scope>
    <source>
        <strain evidence="2">ID150040</strain>
    </source>
</reference>
<evidence type="ECO:0000313" key="3">
    <source>
        <dbReference type="Proteomes" id="UP000597444"/>
    </source>
</evidence>
<comment type="caution">
    <text evidence="2">The sequence shown here is derived from an EMBL/GenBank/DDBJ whole genome shotgun (WGS) entry which is preliminary data.</text>
</comment>
<name>A0A8J3MZX0_9CHLR</name>
<evidence type="ECO:0000313" key="2">
    <source>
        <dbReference type="EMBL" id="GHO93579.1"/>
    </source>
</evidence>
<dbReference type="Gene3D" id="1.20.120.450">
    <property type="entry name" value="dinb family like domain"/>
    <property type="match status" value="1"/>
</dbReference>
<dbReference type="RefSeq" id="WP_220204357.1">
    <property type="nucleotide sequence ID" value="NZ_BNJK01000001.1"/>
</dbReference>
<dbReference type="Proteomes" id="UP000597444">
    <property type="component" value="Unassembled WGS sequence"/>
</dbReference>
<feature type="domain" description="DinB-like" evidence="1">
    <location>
        <begin position="12"/>
        <end position="149"/>
    </location>
</feature>
<dbReference type="AlphaFoldDB" id="A0A8J3MZX0"/>